<gene>
    <name evidence="1" type="ORF">SPELUC_LOCUS2522</name>
</gene>
<sequence length="45" mass="5260">MPTSVQVKSDDFGTIQFVSSKQIEWYQNHLILITIIQDIVYQKFG</sequence>
<comment type="caution">
    <text evidence="1">The sequence shown here is derived from an EMBL/GenBank/DDBJ whole genome shotgun (WGS) entry which is preliminary data.</text>
</comment>
<proteinExistence type="predicted"/>
<reference evidence="1" key="1">
    <citation type="submission" date="2021-06" db="EMBL/GenBank/DDBJ databases">
        <authorList>
            <person name="Kallberg Y."/>
            <person name="Tangrot J."/>
            <person name="Rosling A."/>
        </authorList>
    </citation>
    <scope>NUCLEOTIDE SEQUENCE</scope>
    <source>
        <strain evidence="1">28 12/20/2015</strain>
    </source>
</reference>
<accession>A0ACA9KS20</accession>
<organism evidence="1 2">
    <name type="scientific">Cetraspora pellucida</name>
    <dbReference type="NCBI Taxonomy" id="1433469"/>
    <lineage>
        <taxon>Eukaryota</taxon>
        <taxon>Fungi</taxon>
        <taxon>Fungi incertae sedis</taxon>
        <taxon>Mucoromycota</taxon>
        <taxon>Glomeromycotina</taxon>
        <taxon>Glomeromycetes</taxon>
        <taxon>Diversisporales</taxon>
        <taxon>Gigasporaceae</taxon>
        <taxon>Cetraspora</taxon>
    </lineage>
</organism>
<dbReference type="Proteomes" id="UP000789366">
    <property type="component" value="Unassembled WGS sequence"/>
</dbReference>
<evidence type="ECO:0000313" key="2">
    <source>
        <dbReference type="Proteomes" id="UP000789366"/>
    </source>
</evidence>
<evidence type="ECO:0000313" key="1">
    <source>
        <dbReference type="EMBL" id="CAG8490145.1"/>
    </source>
</evidence>
<protein>
    <submittedName>
        <fullName evidence="1">3105_t:CDS:1</fullName>
    </submittedName>
</protein>
<dbReference type="EMBL" id="CAJVPW010001702">
    <property type="protein sequence ID" value="CAG8490145.1"/>
    <property type="molecule type" value="Genomic_DNA"/>
</dbReference>
<keyword evidence="2" id="KW-1185">Reference proteome</keyword>
<name>A0ACA9KS20_9GLOM</name>